<dbReference type="EMBL" id="CP132508">
    <property type="protein sequence ID" value="WPD19803.1"/>
    <property type="molecule type" value="Genomic_DNA"/>
</dbReference>
<organism evidence="1 2">
    <name type="scientific">Thermaerobacter composti</name>
    <dbReference type="NCBI Taxonomy" id="554949"/>
    <lineage>
        <taxon>Bacteria</taxon>
        <taxon>Bacillati</taxon>
        <taxon>Bacillota</taxon>
        <taxon>Clostridia</taxon>
        <taxon>Eubacteriales</taxon>
        <taxon>Clostridiales Family XVII. Incertae Sedis</taxon>
        <taxon>Thermaerobacter</taxon>
    </lineage>
</organism>
<evidence type="ECO:0000313" key="2">
    <source>
        <dbReference type="Proteomes" id="UP001304683"/>
    </source>
</evidence>
<reference evidence="1 2" key="1">
    <citation type="submission" date="2023-08" db="EMBL/GenBank/DDBJ databases">
        <title>Genome sequence of Thermaerobacter compostii strain Ins1, a spore-forming filamentous bacterium isolated from a deep geothermal reservoir.</title>
        <authorList>
            <person name="Bregnard D."/>
            <person name="Gonzalez D."/>
            <person name="Junier P."/>
        </authorList>
    </citation>
    <scope>NUCLEOTIDE SEQUENCE [LARGE SCALE GENOMIC DNA]</scope>
    <source>
        <strain evidence="1 2">Ins1</strain>
    </source>
</reference>
<keyword evidence="2" id="KW-1185">Reference proteome</keyword>
<proteinExistence type="predicted"/>
<sequence>MAEDARRAGHRRGPVPRALAVLAWLALAGGLALPLAGLQRHAPPVAATAQAVAATGALLGAWQEGSPAAAGAWVAPAAAAPGGAWLAGLAEHPAQGDPPRVPVGPPPVREAGGGDPTPAVALTGYAIGTARPDAAGRIHVATLLDVAIPAAGYAGRFVQDLVWRPTLAHPRLVAASGRRVVEVTVRGHRLLWRGPAGPWQPGLGLADLPRHGSPAGGPPGVPVEVSRDGFGPVALAGSRGVLLTTRGPRPLVALWPWSLDDPEVRPAGRVVVLDVLYHARPLGWRVEAQGDRAVLTVAVEDGSRVEVPYDLDRGRPVSDAAIPGGHALGRVSPLRSTVPGTGG</sequence>
<name>A0ABZ0QTG9_9FIRM</name>
<evidence type="ECO:0000313" key="1">
    <source>
        <dbReference type="EMBL" id="WPD19803.1"/>
    </source>
</evidence>
<gene>
    <name evidence="1" type="ORF">Q5761_03860</name>
</gene>
<dbReference type="Proteomes" id="UP001304683">
    <property type="component" value="Chromosome"/>
</dbReference>
<protein>
    <submittedName>
        <fullName evidence="1">Uncharacterized protein</fullName>
    </submittedName>
</protein>
<accession>A0ABZ0QTG9</accession>
<dbReference type="RefSeq" id="WP_318751280.1">
    <property type="nucleotide sequence ID" value="NZ_CP132508.1"/>
</dbReference>